<keyword evidence="2" id="KW-0012">Acyltransferase</keyword>
<dbReference type="Proteomes" id="UP000316500">
    <property type="component" value="Unassembled WGS sequence"/>
</dbReference>
<dbReference type="CDD" id="cd04301">
    <property type="entry name" value="NAT_SF"/>
    <property type="match status" value="1"/>
</dbReference>
<dbReference type="RefSeq" id="WP_144652493.1">
    <property type="nucleotide sequence ID" value="NZ_VNFK01000017.1"/>
</dbReference>
<dbReference type="Pfam" id="PF13673">
    <property type="entry name" value="Acetyltransf_10"/>
    <property type="match status" value="1"/>
</dbReference>
<dbReference type="InterPro" id="IPR016181">
    <property type="entry name" value="Acyl_CoA_acyltransferase"/>
</dbReference>
<dbReference type="GO" id="GO:0016747">
    <property type="term" value="F:acyltransferase activity, transferring groups other than amino-acyl groups"/>
    <property type="evidence" value="ECO:0007669"/>
    <property type="project" value="InterPro"/>
</dbReference>
<protein>
    <submittedName>
        <fullName evidence="4">GNAT family N-acetyltransferase</fullName>
    </submittedName>
</protein>
<dbReference type="EMBL" id="VNFK01000017">
    <property type="protein sequence ID" value="TVU59654.1"/>
    <property type="molecule type" value="Genomic_DNA"/>
</dbReference>
<organism evidence="4 5">
    <name type="scientific">Paenarthrobacter nitroguajacolicus</name>
    <name type="common">Arthrobacter nitroguajacolicus</name>
    <dbReference type="NCBI Taxonomy" id="211146"/>
    <lineage>
        <taxon>Bacteria</taxon>
        <taxon>Bacillati</taxon>
        <taxon>Actinomycetota</taxon>
        <taxon>Actinomycetes</taxon>
        <taxon>Micrococcales</taxon>
        <taxon>Micrococcaceae</taxon>
        <taxon>Paenarthrobacter</taxon>
    </lineage>
</organism>
<dbReference type="PANTHER" id="PTHR43800">
    <property type="entry name" value="PEPTIDYL-LYSINE N-ACETYLTRANSFERASE YJAB"/>
    <property type="match status" value="1"/>
</dbReference>
<dbReference type="AlphaFoldDB" id="A0A558GRZ5"/>
<evidence type="ECO:0000259" key="3">
    <source>
        <dbReference type="PROSITE" id="PS51186"/>
    </source>
</evidence>
<accession>A0A558GRZ5</accession>
<gene>
    <name evidence="4" type="ORF">FQP90_18280</name>
</gene>
<evidence type="ECO:0000313" key="5">
    <source>
        <dbReference type="Proteomes" id="UP000316500"/>
    </source>
</evidence>
<sequence length="153" mass="16113">MISIQAVDAGDYPALLALWRRSVEATHAFLTAADVDEIEQDVAAYLPQMPDLRVAVEGGTLVGFIAVSGATVEMLFVDSDAQGRGIGSALLQAAAAGHDAVRVDVNEQNASGRAFYAARGFSEVGRSEVDGEGRPFPILHLQLLVLEPPARPA</sequence>
<evidence type="ECO:0000313" key="4">
    <source>
        <dbReference type="EMBL" id="TVU59654.1"/>
    </source>
</evidence>
<dbReference type="PROSITE" id="PS51186">
    <property type="entry name" value="GNAT"/>
    <property type="match status" value="1"/>
</dbReference>
<comment type="caution">
    <text evidence="4">The sequence shown here is derived from an EMBL/GenBank/DDBJ whole genome shotgun (WGS) entry which is preliminary data.</text>
</comment>
<proteinExistence type="predicted"/>
<dbReference type="InterPro" id="IPR000182">
    <property type="entry name" value="GNAT_dom"/>
</dbReference>
<dbReference type="PANTHER" id="PTHR43800:SF1">
    <property type="entry name" value="PEPTIDYL-LYSINE N-ACETYLTRANSFERASE YJAB"/>
    <property type="match status" value="1"/>
</dbReference>
<evidence type="ECO:0000256" key="1">
    <source>
        <dbReference type="ARBA" id="ARBA00022679"/>
    </source>
</evidence>
<dbReference type="SUPFAM" id="SSF55729">
    <property type="entry name" value="Acyl-CoA N-acyltransferases (Nat)"/>
    <property type="match status" value="1"/>
</dbReference>
<dbReference type="OrthoDB" id="9788300at2"/>
<evidence type="ECO:0000256" key="2">
    <source>
        <dbReference type="ARBA" id="ARBA00023315"/>
    </source>
</evidence>
<name>A0A558GRZ5_PAENT</name>
<feature type="domain" description="N-acetyltransferase" evidence="3">
    <location>
        <begin position="2"/>
        <end position="145"/>
    </location>
</feature>
<reference evidence="4 5" key="1">
    <citation type="submission" date="2019-07" db="EMBL/GenBank/DDBJ databases">
        <title>Diversity of Bacteria from Kongsfjorden, Arctic.</title>
        <authorList>
            <person name="Yu Y."/>
        </authorList>
    </citation>
    <scope>NUCLEOTIDE SEQUENCE [LARGE SCALE GENOMIC DNA]</scope>
    <source>
        <strain evidence="4 5">SM1928</strain>
    </source>
</reference>
<keyword evidence="1 4" id="KW-0808">Transferase</keyword>
<dbReference type="Gene3D" id="3.40.630.30">
    <property type="match status" value="1"/>
</dbReference>